<accession>M5S446</accession>
<dbReference type="PATRIC" id="fig|1265738.3.peg.2122"/>
<dbReference type="Proteomes" id="UP000011991">
    <property type="component" value="Unassembled WGS sequence"/>
</dbReference>
<reference evidence="1 2" key="1">
    <citation type="journal article" date="2013" name="Mar. Genomics">
        <title>Expression of sulfatases in Rhodopirellula baltica and the diversity of sulfatases in the genus Rhodopirellula.</title>
        <authorList>
            <person name="Wegner C.E."/>
            <person name="Richter-Heitmann T."/>
            <person name="Klindworth A."/>
            <person name="Klockow C."/>
            <person name="Richter M."/>
            <person name="Achstetter T."/>
            <person name="Glockner F.O."/>
            <person name="Harder J."/>
        </authorList>
    </citation>
    <scope>NUCLEOTIDE SEQUENCE [LARGE SCALE GENOMIC DNA]</scope>
    <source>
        <strain evidence="1 2">SM1</strain>
    </source>
</reference>
<protein>
    <submittedName>
        <fullName evidence="1">Uncharacterized protein</fullName>
    </submittedName>
</protein>
<comment type="caution">
    <text evidence="1">The sequence shown here is derived from an EMBL/GenBank/DDBJ whole genome shotgun (WGS) entry which is preliminary data.</text>
</comment>
<dbReference type="RefSeq" id="WP_008694829.1">
    <property type="nucleotide sequence ID" value="NZ_ANOG01000295.1"/>
</dbReference>
<evidence type="ECO:0000313" key="2">
    <source>
        <dbReference type="Proteomes" id="UP000011991"/>
    </source>
</evidence>
<gene>
    <name evidence="1" type="ORF">RMSM_02115</name>
</gene>
<evidence type="ECO:0000313" key="1">
    <source>
        <dbReference type="EMBL" id="EMI20959.1"/>
    </source>
</evidence>
<dbReference type="EMBL" id="ANOG01000295">
    <property type="protein sequence ID" value="EMI20959.1"/>
    <property type="molecule type" value="Genomic_DNA"/>
</dbReference>
<proteinExistence type="predicted"/>
<organism evidence="1 2">
    <name type="scientific">Rhodopirellula maiorica SM1</name>
    <dbReference type="NCBI Taxonomy" id="1265738"/>
    <lineage>
        <taxon>Bacteria</taxon>
        <taxon>Pseudomonadati</taxon>
        <taxon>Planctomycetota</taxon>
        <taxon>Planctomycetia</taxon>
        <taxon>Pirellulales</taxon>
        <taxon>Pirellulaceae</taxon>
        <taxon>Novipirellula</taxon>
    </lineage>
</organism>
<name>M5S446_9BACT</name>
<dbReference type="AlphaFoldDB" id="M5S446"/>
<sequence>MIATICDNHVMVTQTAARLDGLVKSLTNAVESGDGDTLYQLFYTENQPEDLSIMMKQQMTALVSNDSLELNEIRVLDFADHRPEPELPGELNGKKLKFLQPPSHWIIASMGGGDGGTNLSLDLTFPAREIDGAWKLLGSRYEEE</sequence>
<keyword evidence="2" id="KW-1185">Reference proteome</keyword>